<accession>A0AC35UAD8</accession>
<evidence type="ECO:0000313" key="1">
    <source>
        <dbReference type="Proteomes" id="UP000095286"/>
    </source>
</evidence>
<organism evidence="1 2">
    <name type="scientific">Rhabditophanes sp. KR3021</name>
    <dbReference type="NCBI Taxonomy" id="114890"/>
    <lineage>
        <taxon>Eukaryota</taxon>
        <taxon>Metazoa</taxon>
        <taxon>Ecdysozoa</taxon>
        <taxon>Nematoda</taxon>
        <taxon>Chromadorea</taxon>
        <taxon>Rhabditida</taxon>
        <taxon>Tylenchina</taxon>
        <taxon>Panagrolaimomorpha</taxon>
        <taxon>Strongyloidoidea</taxon>
        <taxon>Alloionematidae</taxon>
        <taxon>Rhabditophanes</taxon>
    </lineage>
</organism>
<name>A0AC35UAD8_9BILA</name>
<proteinExistence type="predicted"/>
<protein>
    <submittedName>
        <fullName evidence="2">Dimer_Tnp_hAT domain-containing protein</fullName>
    </submittedName>
</protein>
<dbReference type="Proteomes" id="UP000095286">
    <property type="component" value="Unplaced"/>
</dbReference>
<dbReference type="WBParaSite" id="RSKR_0000958800.1">
    <property type="protein sequence ID" value="RSKR_0000958800.1"/>
    <property type="gene ID" value="RSKR_0000958800"/>
</dbReference>
<reference evidence="2" key="1">
    <citation type="submission" date="2016-11" db="UniProtKB">
        <authorList>
            <consortium name="WormBaseParasite"/>
        </authorList>
    </citation>
    <scope>IDENTIFICATION</scope>
    <source>
        <strain evidence="2">KR3021</strain>
    </source>
</reference>
<sequence>MAKSGLIALNRKLQRNFITNKHKITLFLFPKSRKLNFLKNEEKEAAMKIVSERFNNLKVFDRNEFQNLVSSPITSVSNLMFFEEEEPATEKDEISEYINGVYPEINAVSFETFDLVAFWVKKKNQFPVLYQIAVETLCISSSSASAERSFSKLKGLL</sequence>
<evidence type="ECO:0000313" key="2">
    <source>
        <dbReference type="WBParaSite" id="RSKR_0000958800.1"/>
    </source>
</evidence>